<dbReference type="AlphaFoldDB" id="A0A7Z0JCB6"/>
<accession>A0A7Z0JCB6</accession>
<dbReference type="PANTHER" id="PTHR43027">
    <property type="entry name" value="DOXORUBICIN RESISTANCE ABC TRANSPORTER PERMEASE PROTEIN DRRC-RELATED"/>
    <property type="match status" value="1"/>
</dbReference>
<reference evidence="7 8" key="1">
    <citation type="submission" date="2020-07" db="EMBL/GenBank/DDBJ databases">
        <title>Sequencing the genomes of 1000 actinobacteria strains.</title>
        <authorList>
            <person name="Klenk H.-P."/>
        </authorList>
    </citation>
    <scope>NUCLEOTIDE SEQUENCE [LARGE SCALE GENOMIC DNA]</scope>
    <source>
        <strain evidence="7 8">DSM 44442</strain>
    </source>
</reference>
<feature type="transmembrane region" description="Helical" evidence="5">
    <location>
        <begin position="60"/>
        <end position="82"/>
    </location>
</feature>
<evidence type="ECO:0000256" key="1">
    <source>
        <dbReference type="ARBA" id="ARBA00004141"/>
    </source>
</evidence>
<evidence type="ECO:0000313" key="7">
    <source>
        <dbReference type="EMBL" id="NYJ37051.1"/>
    </source>
</evidence>
<proteinExistence type="predicted"/>
<dbReference type="Proteomes" id="UP000572051">
    <property type="component" value="Unassembled WGS sequence"/>
</dbReference>
<dbReference type="InterPro" id="IPR013525">
    <property type="entry name" value="ABC2_TM"/>
</dbReference>
<comment type="caution">
    <text evidence="7">The sequence shown here is derived from an EMBL/GenBank/DDBJ whole genome shotgun (WGS) entry which is preliminary data.</text>
</comment>
<feature type="transmembrane region" description="Helical" evidence="5">
    <location>
        <begin position="103"/>
        <end position="128"/>
    </location>
</feature>
<organism evidence="7 8">
    <name type="scientific">Nocardiopsis aegyptia</name>
    <dbReference type="NCBI Taxonomy" id="220378"/>
    <lineage>
        <taxon>Bacteria</taxon>
        <taxon>Bacillati</taxon>
        <taxon>Actinomycetota</taxon>
        <taxon>Actinomycetes</taxon>
        <taxon>Streptosporangiales</taxon>
        <taxon>Nocardiopsidaceae</taxon>
        <taxon>Nocardiopsis</taxon>
    </lineage>
</organism>
<feature type="domain" description="ABC-2 type transporter transmembrane" evidence="6">
    <location>
        <begin position="7"/>
        <end position="201"/>
    </location>
</feature>
<keyword evidence="2 5" id="KW-0812">Transmembrane</keyword>
<evidence type="ECO:0000256" key="4">
    <source>
        <dbReference type="ARBA" id="ARBA00023136"/>
    </source>
</evidence>
<evidence type="ECO:0000256" key="2">
    <source>
        <dbReference type="ARBA" id="ARBA00022692"/>
    </source>
</evidence>
<keyword evidence="8" id="KW-1185">Reference proteome</keyword>
<evidence type="ECO:0000313" key="8">
    <source>
        <dbReference type="Proteomes" id="UP000572051"/>
    </source>
</evidence>
<name>A0A7Z0JCB6_9ACTN</name>
<dbReference type="Pfam" id="PF01061">
    <property type="entry name" value="ABC2_membrane"/>
    <property type="match status" value="1"/>
</dbReference>
<dbReference type="PANTHER" id="PTHR43027:SF2">
    <property type="entry name" value="TRANSPORT PERMEASE PROTEIN"/>
    <property type="match status" value="1"/>
</dbReference>
<sequence length="252" mass="26246">MSTASALRHLTATEVKLVLREPMTIGFGMLLPTVILLGLGSVPILREPTPEFGGVRFVDIFAPTALILGMGVLGIQHLPSVLATYRENGVLRRMATTPVHPGLVLAAQLIAVVAAVFASSALLVLTAWLVLDVPLPRQPLLFTAAFLVGTASLVALGVLAAALAPSSRVANGLSMSLYLVVMLVGGLFLPRIFMPDVLVRLGEFTPPGVQLLLDTWSGGADTSGTGPLAQLAIMAVIAAVAAVAAAKLFRWE</sequence>
<keyword evidence="4 5" id="KW-0472">Membrane</keyword>
<dbReference type="EMBL" id="JACCFS010000001">
    <property type="protein sequence ID" value="NYJ37051.1"/>
    <property type="molecule type" value="Genomic_DNA"/>
</dbReference>
<dbReference type="RefSeq" id="WP_312889407.1">
    <property type="nucleotide sequence ID" value="NZ_JACCFS010000001.1"/>
</dbReference>
<dbReference type="GO" id="GO:0016020">
    <property type="term" value="C:membrane"/>
    <property type="evidence" value="ECO:0007669"/>
    <property type="project" value="UniProtKB-SubCell"/>
</dbReference>
<gene>
    <name evidence="7" type="ORF">HNR10_004932</name>
</gene>
<dbReference type="GO" id="GO:0140359">
    <property type="term" value="F:ABC-type transporter activity"/>
    <property type="evidence" value="ECO:0007669"/>
    <property type="project" value="InterPro"/>
</dbReference>
<keyword evidence="3 5" id="KW-1133">Transmembrane helix</keyword>
<evidence type="ECO:0000256" key="3">
    <source>
        <dbReference type="ARBA" id="ARBA00022989"/>
    </source>
</evidence>
<feature type="transmembrane region" description="Helical" evidence="5">
    <location>
        <begin position="176"/>
        <end position="194"/>
    </location>
</feature>
<feature type="transmembrane region" description="Helical" evidence="5">
    <location>
        <begin position="25"/>
        <end position="45"/>
    </location>
</feature>
<comment type="subcellular location">
    <subcellularLocation>
        <location evidence="1">Membrane</location>
        <topology evidence="1">Multi-pass membrane protein</topology>
    </subcellularLocation>
</comment>
<feature type="transmembrane region" description="Helical" evidence="5">
    <location>
        <begin position="140"/>
        <end position="164"/>
    </location>
</feature>
<dbReference type="InterPro" id="IPR052902">
    <property type="entry name" value="ABC-2_transporter"/>
</dbReference>
<evidence type="ECO:0000259" key="6">
    <source>
        <dbReference type="Pfam" id="PF01061"/>
    </source>
</evidence>
<evidence type="ECO:0000256" key="5">
    <source>
        <dbReference type="SAM" id="Phobius"/>
    </source>
</evidence>
<feature type="transmembrane region" description="Helical" evidence="5">
    <location>
        <begin position="228"/>
        <end position="249"/>
    </location>
</feature>
<protein>
    <submittedName>
        <fullName evidence="7">ABC-2 type transport system permease protein</fullName>
    </submittedName>
</protein>